<keyword evidence="3" id="KW-0786">Thiamine pyrophosphate</keyword>
<dbReference type="Gene3D" id="3.40.50.970">
    <property type="match status" value="1"/>
</dbReference>
<comment type="caution">
    <text evidence="6">The sequence shown here is derived from an EMBL/GenBank/DDBJ whole genome shotgun (WGS) entry which is preliminary data.</text>
</comment>
<dbReference type="Pfam" id="PF00676">
    <property type="entry name" value="E1_dh"/>
    <property type="match status" value="1"/>
</dbReference>
<feature type="transmembrane region" description="Helical" evidence="4">
    <location>
        <begin position="107"/>
        <end position="130"/>
    </location>
</feature>
<evidence type="ECO:0000256" key="4">
    <source>
        <dbReference type="SAM" id="Phobius"/>
    </source>
</evidence>
<dbReference type="EMBL" id="JBDZYD010000008">
    <property type="protein sequence ID" value="MEQ0561815.1"/>
    <property type="molecule type" value="Genomic_DNA"/>
</dbReference>
<feature type="transmembrane region" description="Helical" evidence="4">
    <location>
        <begin position="150"/>
        <end position="171"/>
    </location>
</feature>
<dbReference type="Proteomes" id="UP001440984">
    <property type="component" value="Unassembled WGS sequence"/>
</dbReference>
<comment type="cofactor">
    <cofactor evidence="1">
        <name>thiamine diphosphate</name>
        <dbReference type="ChEBI" id="CHEBI:58937"/>
    </cofactor>
</comment>
<dbReference type="SUPFAM" id="SSF52518">
    <property type="entry name" value="Thiamin diphosphate-binding fold (THDP-binding)"/>
    <property type="match status" value="1"/>
</dbReference>
<dbReference type="RefSeq" id="WP_348953178.1">
    <property type="nucleotide sequence ID" value="NZ_JBDZYD010000008.1"/>
</dbReference>
<organism evidence="6 7">
    <name type="scientific">Amycolatopsis melonis</name>
    <dbReference type="NCBI Taxonomy" id="3156488"/>
    <lineage>
        <taxon>Bacteria</taxon>
        <taxon>Bacillati</taxon>
        <taxon>Actinomycetota</taxon>
        <taxon>Actinomycetes</taxon>
        <taxon>Pseudonocardiales</taxon>
        <taxon>Pseudonocardiaceae</taxon>
        <taxon>Amycolatopsis</taxon>
    </lineage>
</organism>
<gene>
    <name evidence="6" type="ORF">ABJI51_22260</name>
</gene>
<evidence type="ECO:0000256" key="3">
    <source>
        <dbReference type="ARBA" id="ARBA00023052"/>
    </source>
</evidence>
<proteinExistence type="predicted"/>
<dbReference type="PANTHER" id="PTHR11516">
    <property type="entry name" value="PYRUVATE DEHYDROGENASE E1 COMPONENT, ALPHA SUBUNIT BACTERIAL AND ORGANELLAR"/>
    <property type="match status" value="1"/>
</dbReference>
<evidence type="ECO:0000256" key="1">
    <source>
        <dbReference type="ARBA" id="ARBA00001964"/>
    </source>
</evidence>
<evidence type="ECO:0000313" key="6">
    <source>
        <dbReference type="EMBL" id="MEQ0561815.1"/>
    </source>
</evidence>
<name>A0ABV0LHN5_9PSEU</name>
<evidence type="ECO:0000256" key="2">
    <source>
        <dbReference type="ARBA" id="ARBA00023002"/>
    </source>
</evidence>
<sequence length="326" mass="34654">MKTDLKRQIDLYSSMKLIREFEERCLEMAISGEIIGGIHPYIGQEAVAAGVCANLTDRDLITSTHRGHGHVLAKGAEPRRLLAELLGTVEGFNKGRGGSMHAADMRLGILGANGIVGAGGAIAAGAAWAAKSRGSSEVVVSFFGDGAMSQGVLLEAFNLAAIWSLPMLFVCENNMYATSLRLDSGLAGSAARRAEGFGMVARSVDGMDVEAVADATAELVARCRDGAGPAFLECRTYRFFGHHSVLEQLGVEFRDRAEVAAWRERDPILALGEKLGKDVVAGIDATIREKIDEAVEFAKNAETPDVEDALMYLYAGPAAVRPGVIL</sequence>
<keyword evidence="2" id="KW-0560">Oxidoreductase</keyword>
<keyword evidence="7" id="KW-1185">Reference proteome</keyword>
<accession>A0ABV0LHN5</accession>
<reference evidence="6 7" key="1">
    <citation type="submission" date="2024-05" db="EMBL/GenBank/DDBJ databases">
        <authorList>
            <person name="Zhao H."/>
            <person name="Xu Y."/>
            <person name="Lin S."/>
            <person name="Spain J.C."/>
            <person name="Zhou N.-Y."/>
        </authorList>
    </citation>
    <scope>NUCLEOTIDE SEQUENCE [LARGE SCALE GENOMIC DNA]</scope>
    <source>
        <strain evidence="6 7">NEAU-NG30</strain>
    </source>
</reference>
<dbReference type="PANTHER" id="PTHR11516:SF60">
    <property type="entry name" value="PYRUVATE DEHYDROGENASE E1 COMPONENT SUBUNIT ALPHA"/>
    <property type="match status" value="1"/>
</dbReference>
<keyword evidence="4" id="KW-1133">Transmembrane helix</keyword>
<dbReference type="CDD" id="cd02000">
    <property type="entry name" value="TPP_E1_PDC_ADC_BCADC"/>
    <property type="match status" value="1"/>
</dbReference>
<evidence type="ECO:0000313" key="7">
    <source>
        <dbReference type="Proteomes" id="UP001440984"/>
    </source>
</evidence>
<dbReference type="InterPro" id="IPR001017">
    <property type="entry name" value="DH_E1"/>
</dbReference>
<keyword evidence="4" id="KW-0812">Transmembrane</keyword>
<protein>
    <submittedName>
        <fullName evidence="6">Thiamine pyrophosphate-dependent dehydrogenase E1 component subunit alpha</fullName>
    </submittedName>
</protein>
<evidence type="ECO:0000259" key="5">
    <source>
        <dbReference type="Pfam" id="PF00676"/>
    </source>
</evidence>
<dbReference type="InterPro" id="IPR029061">
    <property type="entry name" value="THDP-binding"/>
</dbReference>
<feature type="domain" description="Dehydrogenase E1 component" evidence="5">
    <location>
        <begin position="14"/>
        <end position="306"/>
    </location>
</feature>
<keyword evidence="4" id="KW-0472">Membrane</keyword>
<dbReference type="InterPro" id="IPR050642">
    <property type="entry name" value="PDH_E1_Alpha_Subunit"/>
</dbReference>